<organism evidence="1 3">
    <name type="scientific">Purpureocillium lilacinum</name>
    <name type="common">Paecilomyces lilacinus</name>
    <dbReference type="NCBI Taxonomy" id="33203"/>
    <lineage>
        <taxon>Eukaryota</taxon>
        <taxon>Fungi</taxon>
        <taxon>Dikarya</taxon>
        <taxon>Ascomycota</taxon>
        <taxon>Pezizomycotina</taxon>
        <taxon>Sordariomycetes</taxon>
        <taxon>Hypocreomycetidae</taxon>
        <taxon>Hypocreales</taxon>
        <taxon>Ophiocordycipitaceae</taxon>
        <taxon>Purpureocillium</taxon>
    </lineage>
</organism>
<evidence type="ECO:0000313" key="2">
    <source>
        <dbReference type="EMBL" id="OAQ88979.1"/>
    </source>
</evidence>
<dbReference type="EMBL" id="LSBI01000006">
    <property type="protein sequence ID" value="OAQ88979.1"/>
    <property type="molecule type" value="Genomic_DNA"/>
</dbReference>
<comment type="caution">
    <text evidence="1">The sequence shown here is derived from an EMBL/GenBank/DDBJ whole genome shotgun (WGS) entry which is preliminary data.</text>
</comment>
<dbReference type="Proteomes" id="UP000078240">
    <property type="component" value="Unassembled WGS sequence"/>
</dbReference>
<dbReference type="Proteomes" id="UP000078340">
    <property type="component" value="Unassembled WGS sequence"/>
</dbReference>
<sequence length="119" mass="13646">MGNIGFRLCPWTDPAPWTSYFVLVHPHMAWRTCLTGITNKRRVQPHGLSSCLELSHEHHGDAAKARTEPAVLEVLRFKFKTRWRWTLLVRERQVPVAALGEQSAVALCHQRIPRNKGIT</sequence>
<proteinExistence type="predicted"/>
<accession>A0A179GQQ5</accession>
<reference evidence="1 3" key="1">
    <citation type="submission" date="2016-01" db="EMBL/GenBank/DDBJ databases">
        <title>Biosynthesis of antibiotic leucinostatins and their inhibition on Phytophthora in bio-control Purpureocillium lilacinum.</title>
        <authorList>
            <person name="Wang G."/>
            <person name="Liu Z."/>
            <person name="Lin R."/>
            <person name="Li E."/>
            <person name="Mao Z."/>
            <person name="Ling J."/>
            <person name="Yin W."/>
            <person name="Xie B."/>
        </authorList>
    </citation>
    <scope>NUCLEOTIDE SEQUENCE [LARGE SCALE GENOMIC DNA]</scope>
    <source>
        <strain evidence="1">PLBJ-1</strain>
        <strain evidence="2">PLFJ-1</strain>
    </source>
</reference>
<evidence type="ECO:0000313" key="3">
    <source>
        <dbReference type="Proteomes" id="UP000078240"/>
    </source>
</evidence>
<gene>
    <name evidence="1" type="ORF">VFPBJ_05206</name>
    <name evidence="2" type="ORF">VFPFJ_07444</name>
</gene>
<dbReference type="EMBL" id="LSBH01000004">
    <property type="protein sequence ID" value="OAQ79621.1"/>
    <property type="molecule type" value="Genomic_DNA"/>
</dbReference>
<evidence type="ECO:0000313" key="1">
    <source>
        <dbReference type="EMBL" id="OAQ79621.1"/>
    </source>
</evidence>
<dbReference type="AlphaFoldDB" id="A0A179GQQ5"/>
<protein>
    <submittedName>
        <fullName evidence="1">Uncharacterized protein</fullName>
    </submittedName>
</protein>
<name>A0A179GQQ5_PURLI</name>